<dbReference type="EMBL" id="MFNE01000035">
    <property type="protein sequence ID" value="OGG94707.1"/>
    <property type="molecule type" value="Genomic_DNA"/>
</dbReference>
<dbReference type="Pfam" id="PF20068">
    <property type="entry name" value="Amphi-Trp"/>
    <property type="match status" value="1"/>
</dbReference>
<dbReference type="NCBIfam" id="TIGR04354">
    <property type="entry name" value="amphi-Trp"/>
    <property type="match status" value="1"/>
</dbReference>
<feature type="region of interest" description="Disordered" evidence="1">
    <location>
        <begin position="87"/>
        <end position="129"/>
    </location>
</feature>
<feature type="compositionally biased region" description="Basic and acidic residues" evidence="1">
    <location>
        <begin position="94"/>
        <end position="118"/>
    </location>
</feature>
<evidence type="ECO:0000256" key="1">
    <source>
        <dbReference type="SAM" id="MobiDB-lite"/>
    </source>
</evidence>
<comment type="caution">
    <text evidence="3">The sequence shown here is derived from an EMBL/GenBank/DDBJ whole genome shotgun (WGS) entry which is preliminary data.</text>
</comment>
<accession>A0A1F6G9B5</accession>
<reference evidence="3 4" key="1">
    <citation type="journal article" date="2016" name="Nat. Commun.">
        <title>Thousands of microbial genomes shed light on interconnected biogeochemical processes in an aquifer system.</title>
        <authorList>
            <person name="Anantharaman K."/>
            <person name="Brown C.T."/>
            <person name="Hug L.A."/>
            <person name="Sharon I."/>
            <person name="Castelle C.J."/>
            <person name="Probst A.J."/>
            <person name="Thomas B.C."/>
            <person name="Singh A."/>
            <person name="Wilkins M.J."/>
            <person name="Karaoz U."/>
            <person name="Brodie E.L."/>
            <person name="Williams K.H."/>
            <person name="Hubbard S.S."/>
            <person name="Banfield J.F."/>
        </authorList>
    </citation>
    <scope>NUCLEOTIDE SEQUENCE [LARGE SCALE GENOMIC DNA]</scope>
</reference>
<protein>
    <recommendedName>
        <fullName evidence="2">Amphi-Trp domain-containing protein</fullName>
    </recommendedName>
</protein>
<feature type="domain" description="Amphi-Trp" evidence="2">
    <location>
        <begin position="5"/>
        <end position="85"/>
    </location>
</feature>
<evidence type="ECO:0000313" key="3">
    <source>
        <dbReference type="EMBL" id="OGG94707.1"/>
    </source>
</evidence>
<organism evidence="3 4">
    <name type="scientific">Candidatus Lambdaproteobacteria bacterium RIFOXYD2_FULL_50_16</name>
    <dbReference type="NCBI Taxonomy" id="1817772"/>
    <lineage>
        <taxon>Bacteria</taxon>
        <taxon>Pseudomonadati</taxon>
        <taxon>Pseudomonadota</taxon>
        <taxon>Candidatus Lambdaproteobacteria</taxon>
    </lineage>
</organism>
<dbReference type="Proteomes" id="UP000178449">
    <property type="component" value="Unassembled WGS sequence"/>
</dbReference>
<proteinExistence type="predicted"/>
<gene>
    <name evidence="3" type="ORF">A2527_05765</name>
</gene>
<dbReference type="STRING" id="1817772.A2527_05765"/>
<sequence>MNKKSISSKCSLTKDQAIAYLEALVASLKKNQICVEAGDEYVVLEAAENMELEVNAAQKKGKEKIMLELSWTQPMVLENEEQLKISSKVPAPKLEQKKEEKPVAPPKPEAKTEIKLEPAKSPSTTAPKK</sequence>
<evidence type="ECO:0000259" key="2">
    <source>
        <dbReference type="Pfam" id="PF20068"/>
    </source>
</evidence>
<dbReference type="AlphaFoldDB" id="A0A1F6G9B5"/>
<name>A0A1F6G9B5_9PROT</name>
<evidence type="ECO:0000313" key="4">
    <source>
        <dbReference type="Proteomes" id="UP000178449"/>
    </source>
</evidence>
<dbReference type="InterPro" id="IPR027598">
    <property type="entry name" value="Amphi-Trp_dom"/>
</dbReference>